<dbReference type="Pfam" id="PF03466">
    <property type="entry name" value="LysR_substrate"/>
    <property type="match status" value="1"/>
</dbReference>
<evidence type="ECO:0000259" key="5">
    <source>
        <dbReference type="PROSITE" id="PS50931"/>
    </source>
</evidence>
<keyword evidence="3" id="KW-0238">DNA-binding</keyword>
<dbReference type="PRINTS" id="PR00039">
    <property type="entry name" value="HTHLYSR"/>
</dbReference>
<gene>
    <name evidence="6" type="ORF">KGQ19_46225</name>
</gene>
<dbReference type="Proteomes" id="UP000730482">
    <property type="component" value="Unassembled WGS sequence"/>
</dbReference>
<evidence type="ECO:0000313" key="7">
    <source>
        <dbReference type="Proteomes" id="UP000730482"/>
    </source>
</evidence>
<reference evidence="6 7" key="1">
    <citation type="submission" date="2020-02" db="EMBL/GenBank/DDBJ databases">
        <title>Acidophilic actinobacteria isolated from forest soil.</title>
        <authorList>
            <person name="Golinska P."/>
        </authorList>
    </citation>
    <scope>NUCLEOTIDE SEQUENCE [LARGE SCALE GENOMIC DNA]</scope>
    <source>
        <strain evidence="6 7">NL8</strain>
    </source>
</reference>
<comment type="caution">
    <text evidence="6">The sequence shown here is derived from an EMBL/GenBank/DDBJ whole genome shotgun (WGS) entry which is preliminary data.</text>
</comment>
<organism evidence="6 7">
    <name type="scientific">Catenulispora pinistramenti</name>
    <dbReference type="NCBI Taxonomy" id="2705254"/>
    <lineage>
        <taxon>Bacteria</taxon>
        <taxon>Bacillati</taxon>
        <taxon>Actinomycetota</taxon>
        <taxon>Actinomycetes</taxon>
        <taxon>Catenulisporales</taxon>
        <taxon>Catenulisporaceae</taxon>
        <taxon>Catenulispora</taxon>
    </lineage>
</organism>
<dbReference type="EMBL" id="JAAFYZ010000346">
    <property type="protein sequence ID" value="MBS2554276.1"/>
    <property type="molecule type" value="Genomic_DNA"/>
</dbReference>
<dbReference type="Pfam" id="PF00126">
    <property type="entry name" value="HTH_1"/>
    <property type="match status" value="1"/>
</dbReference>
<name>A0ABS5L7D0_9ACTN</name>
<dbReference type="InterPro" id="IPR005119">
    <property type="entry name" value="LysR_subst-bd"/>
</dbReference>
<evidence type="ECO:0000256" key="4">
    <source>
        <dbReference type="ARBA" id="ARBA00023163"/>
    </source>
</evidence>
<dbReference type="InterPro" id="IPR036388">
    <property type="entry name" value="WH-like_DNA-bd_sf"/>
</dbReference>
<keyword evidence="4" id="KW-0804">Transcription</keyword>
<evidence type="ECO:0000256" key="2">
    <source>
        <dbReference type="ARBA" id="ARBA00023015"/>
    </source>
</evidence>
<feature type="domain" description="HTH lysR-type" evidence="5">
    <location>
        <begin position="9"/>
        <end position="66"/>
    </location>
</feature>
<dbReference type="InterPro" id="IPR036390">
    <property type="entry name" value="WH_DNA-bd_sf"/>
</dbReference>
<dbReference type="PANTHER" id="PTHR30118:SF15">
    <property type="entry name" value="TRANSCRIPTIONAL REGULATORY PROTEIN"/>
    <property type="match status" value="1"/>
</dbReference>
<dbReference type="InterPro" id="IPR000847">
    <property type="entry name" value="LysR_HTH_N"/>
</dbReference>
<dbReference type="PANTHER" id="PTHR30118">
    <property type="entry name" value="HTH-TYPE TRANSCRIPTIONAL REGULATOR LEUO-RELATED"/>
    <property type="match status" value="1"/>
</dbReference>
<keyword evidence="7" id="KW-1185">Reference proteome</keyword>
<dbReference type="CDD" id="cd08417">
    <property type="entry name" value="PBP2_Nitroaromatics_like"/>
    <property type="match status" value="1"/>
</dbReference>
<dbReference type="InterPro" id="IPR050389">
    <property type="entry name" value="LysR-type_TF"/>
</dbReference>
<dbReference type="Gene3D" id="1.10.10.10">
    <property type="entry name" value="Winged helix-like DNA-binding domain superfamily/Winged helix DNA-binding domain"/>
    <property type="match status" value="1"/>
</dbReference>
<dbReference type="PROSITE" id="PS50931">
    <property type="entry name" value="HTH_LYSR"/>
    <property type="match status" value="1"/>
</dbReference>
<dbReference type="SUPFAM" id="SSF53850">
    <property type="entry name" value="Periplasmic binding protein-like II"/>
    <property type="match status" value="1"/>
</dbReference>
<sequence>MPHEQLHRLDLNLLLAFEALMAERSVTRAAVRMSVGQPAMSASLARLRSFFGDPLLVRDGRSLVPTPRAVELRAAFQEALDLIDSALRASRGFDPRTARRTFTLMASDYVLLFLLGPLVAALEAEAPNLRLLIRPVAVDYAEQLSRPGLDLLILPEESAELRVSSARLFTDHLVCAVDARHPEVGERLTEEQFRTLPLVSYSAGFADPIIERLFRRQGVERVPAIGTQSLVIQPLVLAGTRMMAVVPERLGRYFGSQAPLLSQASTGSQASIRLLEPPQPFEPLHLGMYWQPRADSDPGHRWLRERVLQAAAALDGEESMATMADIDKSS</sequence>
<evidence type="ECO:0000256" key="1">
    <source>
        <dbReference type="ARBA" id="ARBA00009437"/>
    </source>
</evidence>
<evidence type="ECO:0000313" key="6">
    <source>
        <dbReference type="EMBL" id="MBS2554276.1"/>
    </source>
</evidence>
<dbReference type="SUPFAM" id="SSF46785">
    <property type="entry name" value="Winged helix' DNA-binding domain"/>
    <property type="match status" value="1"/>
</dbReference>
<dbReference type="RefSeq" id="WP_212021581.1">
    <property type="nucleotide sequence ID" value="NZ_JAAFYZ010000346.1"/>
</dbReference>
<dbReference type="InterPro" id="IPR037402">
    <property type="entry name" value="YidZ_PBP2"/>
</dbReference>
<accession>A0ABS5L7D0</accession>
<keyword evidence="2" id="KW-0805">Transcription regulation</keyword>
<dbReference type="Gene3D" id="3.40.190.10">
    <property type="entry name" value="Periplasmic binding protein-like II"/>
    <property type="match status" value="2"/>
</dbReference>
<evidence type="ECO:0000256" key="3">
    <source>
        <dbReference type="ARBA" id="ARBA00023125"/>
    </source>
</evidence>
<protein>
    <submittedName>
        <fullName evidence="6">LysR family transcriptional regulator</fullName>
    </submittedName>
</protein>
<comment type="similarity">
    <text evidence="1">Belongs to the LysR transcriptional regulatory family.</text>
</comment>
<proteinExistence type="inferred from homology"/>